<dbReference type="PANTHER" id="PTHR47219">
    <property type="entry name" value="RAB GTPASE-ACTIVATING PROTEIN 1-LIKE"/>
    <property type="match status" value="1"/>
</dbReference>
<dbReference type="AlphaFoldDB" id="A0A9J8CP85"/>
<feature type="compositionally biased region" description="Polar residues" evidence="11">
    <location>
        <begin position="724"/>
        <end position="741"/>
    </location>
</feature>
<evidence type="ECO:0000313" key="13">
    <source>
        <dbReference type="Ensembl" id="ENSCCRP00000171907.1"/>
    </source>
</evidence>
<feature type="compositionally biased region" description="Polar residues" evidence="11">
    <location>
        <begin position="392"/>
        <end position="411"/>
    </location>
</feature>
<protein>
    <recommendedName>
        <fullName evidence="10">USP6 N-terminal-like protein</fullName>
    </recommendedName>
</protein>
<comment type="function">
    <text evidence="8">Acts as a GTPase-activating protein for RAB5A and RAB43. Involved in receptor trafficking. In complex with EPS8 inhibits internalization of EGFR. Involved in retrograde transport from the endocytic pathway to the Golgi apparatus. Involved in the transport of Shiga toxin from early and recycling endosomes to the trans-Golgi network. Required for structural integrity of the Golgi complex.</text>
</comment>
<dbReference type="GO" id="GO:0031410">
    <property type="term" value="C:cytoplasmic vesicle"/>
    <property type="evidence" value="ECO:0007669"/>
    <property type="project" value="UniProtKB-SubCell"/>
</dbReference>
<dbReference type="SMR" id="A0A9J8CP85"/>
<dbReference type="GeneTree" id="ENSGT00940000161238"/>
<dbReference type="SMART" id="SM00164">
    <property type="entry name" value="TBC"/>
    <property type="match status" value="1"/>
</dbReference>
<dbReference type="GO" id="GO:0005096">
    <property type="term" value="F:GTPase activator activity"/>
    <property type="evidence" value="ECO:0007669"/>
    <property type="project" value="UniProtKB-KW"/>
</dbReference>
<dbReference type="GO" id="GO:0005794">
    <property type="term" value="C:Golgi apparatus"/>
    <property type="evidence" value="ECO:0007669"/>
    <property type="project" value="UniProtKB-SubCell"/>
</dbReference>
<keyword evidence="6" id="KW-0333">Golgi apparatus</keyword>
<name>A0A9J8CP85_CYPCA</name>
<comment type="subunit">
    <text evidence="9">Interacts with EPS8.</text>
</comment>
<sequence>MKKDIDTLIAEERAEILRKYEKGRQEGVHIKPWEDADYSIYKVTDRFGFLHEEELPTPTAAEEKYKLQEVEREEKWVKMVKSWDKYCTSEKMMKRVYKGIPLKLRGQAWALLLDVKKVKDANYRKYEKMKEQAKKYSTEIKQIDLDVNRTFRNHIMFMERFGVKQQALFHVLAAYSVYNTEVSYCQGMSQIAAILLMYMNEEDAFWALSQLLTNQKHAMHGFFIPGFPKLQRFQVHHDQILSKLLPKLRKHLDKEQMSTGIYTTKWFLQCFIDRTPFTLTLRLWDIYILEGEKVLTAMAYTLLKLHKKRLLKMSLEDLREFLQERIVSSFNMSDDAVIEHLQSSMSELRRMKLDLPPPAKGDEFPKIQLGEERPIVLLPVIKTACVPLPPSAHNNQTSTKLQTEGTTTHNQSNEKHIPTITSSSPLSKHTHSTSNSLLSQATPEEPGTTVKNEDSAPVQSPDHLLHPESALCSPETRSLKNECVSRPLSAVSEDWLPPYQPSTTDTSSIHSLNLPELPPPPLPCTEEGVKLSPLEEDVPFCLAPPPPPITQPLDLIVEDPFSSPSSYRSYRQLSKFPVNIYVPPSSGDRRPSNTSYYDNMSEEEDLSVDRLLEMAATLPQNSNLSLMNTTLPLPPEDAMSLPLPPPSMFFYTPDSSPLPPPPSCIEEANSWGSPECIFPKPPIDFANKPNLVSLVPCNQVVPNQNDQDSSQSQRPRLPPKKSKPNQVVPNQTDQDRSQSQLPRLPPKKSQPPVLSPVHSDSDFCQMHVSSH</sequence>
<accession>A0A9J8CP85</accession>
<evidence type="ECO:0000256" key="9">
    <source>
        <dbReference type="ARBA" id="ARBA00064037"/>
    </source>
</evidence>
<evidence type="ECO:0000256" key="1">
    <source>
        <dbReference type="ARBA" id="ARBA00004541"/>
    </source>
</evidence>
<feature type="compositionally biased region" description="Low complexity" evidence="11">
    <location>
        <begin position="703"/>
        <end position="713"/>
    </location>
</feature>
<proteinExistence type="predicted"/>
<evidence type="ECO:0000256" key="7">
    <source>
        <dbReference type="ARBA" id="ARBA00023329"/>
    </source>
</evidence>
<keyword evidence="7" id="KW-0968">Cytoplasmic vesicle</keyword>
<dbReference type="InterPro" id="IPR000195">
    <property type="entry name" value="Rab-GAP-TBC_dom"/>
</dbReference>
<dbReference type="Pfam" id="PF00566">
    <property type="entry name" value="RabGAP-TBC"/>
    <property type="match status" value="1"/>
</dbReference>
<reference evidence="13" key="2">
    <citation type="submission" date="2025-09" db="UniProtKB">
        <authorList>
            <consortium name="Ensembl"/>
        </authorList>
    </citation>
    <scope>IDENTIFICATION</scope>
</reference>
<evidence type="ECO:0000256" key="5">
    <source>
        <dbReference type="ARBA" id="ARBA00022990"/>
    </source>
</evidence>
<dbReference type="Ensembl" id="ENSCCRT00000187676.1">
    <property type="protein sequence ID" value="ENSCCRP00000171907.1"/>
    <property type="gene ID" value="ENSCCRG00000046641.2"/>
</dbReference>
<keyword evidence="5" id="KW-0007">Acetylation</keyword>
<dbReference type="InterPro" id="IPR050302">
    <property type="entry name" value="Rab_GAP_TBC_domain"/>
</dbReference>
<keyword evidence="14" id="KW-1185">Reference proteome</keyword>
<dbReference type="FunFam" id="1.10.472.80:FF:000019">
    <property type="entry name" value="USP6 N-terminal like"/>
    <property type="match status" value="1"/>
</dbReference>
<keyword evidence="4" id="KW-0597">Phosphoprotein</keyword>
<feature type="domain" description="Rab-GAP TBC" evidence="12">
    <location>
        <begin position="99"/>
        <end position="291"/>
    </location>
</feature>
<evidence type="ECO:0000256" key="11">
    <source>
        <dbReference type="SAM" id="MobiDB-lite"/>
    </source>
</evidence>
<evidence type="ECO:0000256" key="2">
    <source>
        <dbReference type="ARBA" id="ARBA00004555"/>
    </source>
</evidence>
<dbReference type="Proteomes" id="UP001108240">
    <property type="component" value="Unplaced"/>
</dbReference>
<evidence type="ECO:0000256" key="3">
    <source>
        <dbReference type="ARBA" id="ARBA00022468"/>
    </source>
</evidence>
<evidence type="ECO:0000313" key="14">
    <source>
        <dbReference type="Proteomes" id="UP001108240"/>
    </source>
</evidence>
<dbReference type="PANTHER" id="PTHR47219:SF25">
    <property type="entry name" value="RAB-GAP TBC DOMAIN-CONTAINING PROTEIN"/>
    <property type="match status" value="1"/>
</dbReference>
<dbReference type="PROSITE" id="PS50086">
    <property type="entry name" value="TBC_RABGAP"/>
    <property type="match status" value="1"/>
</dbReference>
<evidence type="ECO:0000256" key="10">
    <source>
        <dbReference type="ARBA" id="ARBA00070172"/>
    </source>
</evidence>
<evidence type="ECO:0000256" key="6">
    <source>
        <dbReference type="ARBA" id="ARBA00023034"/>
    </source>
</evidence>
<dbReference type="GO" id="GO:0031267">
    <property type="term" value="F:small GTPase binding"/>
    <property type="evidence" value="ECO:0007669"/>
    <property type="project" value="TreeGrafter"/>
</dbReference>
<evidence type="ECO:0000256" key="8">
    <source>
        <dbReference type="ARBA" id="ARBA00059926"/>
    </source>
</evidence>
<reference evidence="13" key="1">
    <citation type="submission" date="2025-08" db="UniProtKB">
        <authorList>
            <consortium name="Ensembl"/>
        </authorList>
    </citation>
    <scope>IDENTIFICATION</scope>
</reference>
<organism evidence="13 14">
    <name type="scientific">Cyprinus carpio carpio</name>
    <dbReference type="NCBI Taxonomy" id="630221"/>
    <lineage>
        <taxon>Eukaryota</taxon>
        <taxon>Metazoa</taxon>
        <taxon>Chordata</taxon>
        <taxon>Craniata</taxon>
        <taxon>Vertebrata</taxon>
        <taxon>Euteleostomi</taxon>
        <taxon>Actinopterygii</taxon>
        <taxon>Neopterygii</taxon>
        <taxon>Teleostei</taxon>
        <taxon>Ostariophysi</taxon>
        <taxon>Cypriniformes</taxon>
        <taxon>Cyprinidae</taxon>
        <taxon>Cyprininae</taxon>
        <taxon>Cyprinus</taxon>
    </lineage>
</organism>
<feature type="region of interest" description="Disordered" evidence="11">
    <location>
        <begin position="389"/>
        <end position="468"/>
    </location>
</feature>
<dbReference type="FunFam" id="1.10.8.270:FF:000010">
    <property type="entry name" value="Putative USP6 N-terminal-like protein"/>
    <property type="match status" value="1"/>
</dbReference>
<evidence type="ECO:0000259" key="12">
    <source>
        <dbReference type="PROSITE" id="PS50086"/>
    </source>
</evidence>
<comment type="subcellular location">
    <subcellularLocation>
        <location evidence="1">Cytoplasmic vesicle</location>
    </subcellularLocation>
    <subcellularLocation>
        <location evidence="2">Golgi apparatus</location>
    </subcellularLocation>
</comment>
<evidence type="ECO:0000256" key="4">
    <source>
        <dbReference type="ARBA" id="ARBA00022553"/>
    </source>
</evidence>
<feature type="region of interest" description="Disordered" evidence="11">
    <location>
        <begin position="700"/>
        <end position="771"/>
    </location>
</feature>
<dbReference type="FunFam" id="1.10.10.750:FF:000001">
    <property type="entry name" value="TBC1 domain family member 10A"/>
    <property type="match status" value="1"/>
</dbReference>
<feature type="compositionally biased region" description="Polar residues" evidence="11">
    <location>
        <begin position="419"/>
        <end position="442"/>
    </location>
</feature>
<keyword evidence="3" id="KW-0343">GTPase activation</keyword>